<accession>A0A858XM46</accession>
<dbReference type="Proteomes" id="UP000500949">
    <property type="component" value="Chromosome"/>
</dbReference>
<dbReference type="SUPFAM" id="SSF53597">
    <property type="entry name" value="Dihydrofolate reductase-like"/>
    <property type="match status" value="1"/>
</dbReference>
<dbReference type="GeneID" id="93446928"/>
<gene>
    <name evidence="1" type="ORF">GKD17_09595</name>
</gene>
<dbReference type="RefSeq" id="WP_007838642.1">
    <property type="nucleotide sequence ID" value="NZ_CP046176.1"/>
</dbReference>
<organism evidence="1 2">
    <name type="scientific">Phocaeicola dorei</name>
    <dbReference type="NCBI Taxonomy" id="357276"/>
    <lineage>
        <taxon>Bacteria</taxon>
        <taxon>Pseudomonadati</taxon>
        <taxon>Bacteroidota</taxon>
        <taxon>Bacteroidia</taxon>
        <taxon>Bacteroidales</taxon>
        <taxon>Bacteroidaceae</taxon>
        <taxon>Phocaeicola</taxon>
    </lineage>
</organism>
<dbReference type="InterPro" id="IPR024072">
    <property type="entry name" value="DHFR-like_dom_sf"/>
</dbReference>
<protein>
    <submittedName>
        <fullName evidence="1">Uncharacterized protein</fullName>
    </submittedName>
</protein>
<sequence>MARIQAVTAMTLDGFLPDNDNVSMQWVINHKNGFPRWRERCSAFILPHSILELLCEKDRRDDSFTYLAEIRDFESLELLRGLFHYNLVDELIVYLLPYSIGQGISILNIYPAQQWQLHKTASFSNGICRLIYRKPRKK</sequence>
<dbReference type="Gene3D" id="3.40.430.10">
    <property type="entry name" value="Dihydrofolate Reductase, subunit A"/>
    <property type="match status" value="1"/>
</dbReference>
<reference evidence="1 2" key="1">
    <citation type="submission" date="2019-11" db="EMBL/GenBank/DDBJ databases">
        <title>Complete genome sequence of Bacteroides dorei DSM 17855.</title>
        <authorList>
            <person name="Russell J.T."/>
        </authorList>
    </citation>
    <scope>NUCLEOTIDE SEQUENCE [LARGE SCALE GENOMIC DNA]</scope>
    <source>
        <strain evidence="1 2">DSM 17855</strain>
    </source>
</reference>
<dbReference type="EMBL" id="CP046176">
    <property type="protein sequence ID" value="QJR76629.1"/>
    <property type="molecule type" value="Genomic_DNA"/>
</dbReference>
<proteinExistence type="predicted"/>
<evidence type="ECO:0000313" key="2">
    <source>
        <dbReference type="Proteomes" id="UP000500949"/>
    </source>
</evidence>
<dbReference type="AlphaFoldDB" id="A0A858XM46"/>
<evidence type="ECO:0000313" key="1">
    <source>
        <dbReference type="EMBL" id="QJR76629.1"/>
    </source>
</evidence>
<name>A0A858XM46_9BACT</name>